<dbReference type="AlphaFoldDB" id="A0A0F7VHM2"/>
<protein>
    <submittedName>
        <fullName evidence="1">Uncharacterized protein</fullName>
    </submittedName>
</protein>
<sequence>MTQSLMDDLATFLDNASWQKDKENRNVFFCDDVGLEPLLVKASTEFPNYLQRHGFQVWKVLEETKFVEKEGIGKQGYIIPVTIISGHPRLLSEPSQPLLVPKTPTIFQREPVISPALYLILALPPAT</sequence>
<evidence type="ECO:0000313" key="2">
    <source>
        <dbReference type="Proteomes" id="UP000042958"/>
    </source>
</evidence>
<keyword evidence="2" id="KW-1185">Reference proteome</keyword>
<dbReference type="OrthoDB" id="4386290at2759"/>
<name>A0A0F7VHM2_PENBI</name>
<gene>
    <name evidence="1" type="ORF">PMG11_04298</name>
</gene>
<proteinExistence type="predicted"/>
<dbReference type="Proteomes" id="UP000042958">
    <property type="component" value="Unassembled WGS sequence"/>
</dbReference>
<dbReference type="EMBL" id="CDHK01000003">
    <property type="protein sequence ID" value="CEO59630.1"/>
    <property type="molecule type" value="Genomic_DNA"/>
</dbReference>
<organism evidence="1 2">
    <name type="scientific">Penicillium brasilianum</name>
    <dbReference type="NCBI Taxonomy" id="104259"/>
    <lineage>
        <taxon>Eukaryota</taxon>
        <taxon>Fungi</taxon>
        <taxon>Dikarya</taxon>
        <taxon>Ascomycota</taxon>
        <taxon>Pezizomycotina</taxon>
        <taxon>Eurotiomycetes</taxon>
        <taxon>Eurotiomycetidae</taxon>
        <taxon>Eurotiales</taxon>
        <taxon>Aspergillaceae</taxon>
        <taxon>Penicillium</taxon>
    </lineage>
</organism>
<reference evidence="2" key="1">
    <citation type="journal article" date="2015" name="Genome Announc.">
        <title>Draft genome sequence of the fungus Penicillium brasilianum MG11.</title>
        <authorList>
            <person name="Horn F."/>
            <person name="Linde J."/>
            <person name="Mattern D.J."/>
            <person name="Walther G."/>
            <person name="Guthke R."/>
            <person name="Brakhage A.A."/>
            <person name="Valiante V."/>
        </authorList>
    </citation>
    <scope>NUCLEOTIDE SEQUENCE [LARGE SCALE GENOMIC DNA]</scope>
    <source>
        <strain evidence="2">MG11</strain>
    </source>
</reference>
<accession>A0A0F7VHM2</accession>
<evidence type="ECO:0000313" key="1">
    <source>
        <dbReference type="EMBL" id="CEO59630.1"/>
    </source>
</evidence>